<proteinExistence type="inferred from homology"/>
<dbReference type="InterPro" id="IPR007631">
    <property type="entry name" value="RNA_pol_sigma_70_non-ess"/>
</dbReference>
<evidence type="ECO:0000256" key="7">
    <source>
        <dbReference type="SAM" id="Coils"/>
    </source>
</evidence>
<keyword evidence="4 6" id="KW-0238">DNA-binding</keyword>
<dbReference type="InterPro" id="IPR007630">
    <property type="entry name" value="RNA_pol_sigma70_r4"/>
</dbReference>
<dbReference type="NCBIfam" id="NF004208">
    <property type="entry name" value="PRK05658.1"/>
    <property type="match status" value="1"/>
</dbReference>
<dbReference type="Pfam" id="PF04539">
    <property type="entry name" value="Sigma70_r3"/>
    <property type="match status" value="1"/>
</dbReference>
<dbReference type="PROSITE" id="PS00715">
    <property type="entry name" value="SIGMA70_1"/>
    <property type="match status" value="1"/>
</dbReference>
<dbReference type="NCBIfam" id="TIGR02937">
    <property type="entry name" value="sigma70-ECF"/>
    <property type="match status" value="1"/>
</dbReference>
<dbReference type="InterPro" id="IPR014284">
    <property type="entry name" value="RNA_pol_sigma-70_dom"/>
</dbReference>
<evidence type="ECO:0000259" key="9">
    <source>
        <dbReference type="PROSITE" id="PS00715"/>
    </source>
</evidence>
<keyword evidence="2 6" id="KW-0805">Transcription regulation</keyword>
<dbReference type="InterPro" id="IPR013324">
    <property type="entry name" value="RNA_pol_sigma_r3/r4-like"/>
</dbReference>
<dbReference type="InterPro" id="IPR007127">
    <property type="entry name" value="RNA_pol_sigma_70_r1_1"/>
</dbReference>
<comment type="function">
    <text evidence="6">Sigma factors are initiation factors that promote the attachment of RNA polymerase to specific initiation sites and are then released. This sigma factor is the primary sigma factor during exponential growth.</text>
</comment>
<dbReference type="Gene3D" id="1.10.10.10">
    <property type="entry name" value="Winged helix-like DNA-binding domain superfamily/Winged helix DNA-binding domain"/>
    <property type="match status" value="2"/>
</dbReference>
<evidence type="ECO:0000256" key="2">
    <source>
        <dbReference type="ARBA" id="ARBA00023015"/>
    </source>
</evidence>
<dbReference type="Proteomes" id="UP001164459">
    <property type="component" value="Chromosome"/>
</dbReference>
<dbReference type="InterPro" id="IPR009042">
    <property type="entry name" value="RNA_pol_sigma70_r1_2"/>
</dbReference>
<feature type="domain" description="RNA polymerase sigma-70" evidence="9">
    <location>
        <begin position="405"/>
        <end position="418"/>
    </location>
</feature>
<feature type="region of interest" description="Sigma-70 factor domain-3" evidence="6">
    <location>
        <begin position="460"/>
        <end position="536"/>
    </location>
</feature>
<evidence type="ECO:0000313" key="11">
    <source>
        <dbReference type="EMBL" id="WAS93610.1"/>
    </source>
</evidence>
<dbReference type="NCBIfam" id="TIGR02393">
    <property type="entry name" value="RpoD_Cterm"/>
    <property type="match status" value="1"/>
</dbReference>
<dbReference type="PANTHER" id="PTHR30603">
    <property type="entry name" value="RNA POLYMERASE SIGMA FACTOR RPO"/>
    <property type="match status" value="1"/>
</dbReference>
<evidence type="ECO:0000256" key="4">
    <source>
        <dbReference type="ARBA" id="ARBA00023125"/>
    </source>
</evidence>
<reference evidence="11" key="1">
    <citation type="submission" date="2022-11" db="EMBL/GenBank/DDBJ databases">
        <title>Minimal conservation of predation-associated metabolite biosynthetic gene clusters underscores biosynthetic potential of Myxococcota including descriptions for ten novel species: Archangium lansinium sp. nov., Myxococcus landrumus sp. nov., Nannocystis bai.</title>
        <authorList>
            <person name="Ahearne A."/>
            <person name="Stevens C."/>
            <person name="Dowd S."/>
        </authorList>
    </citation>
    <scope>NUCLEOTIDE SEQUENCE</scope>
    <source>
        <strain evidence="11">Fl3</strain>
    </source>
</reference>
<dbReference type="CDD" id="cd06171">
    <property type="entry name" value="Sigma70_r4"/>
    <property type="match status" value="1"/>
</dbReference>
<dbReference type="SUPFAM" id="SSF88659">
    <property type="entry name" value="Sigma3 and sigma4 domains of RNA polymerase sigma factors"/>
    <property type="match status" value="2"/>
</dbReference>
<keyword evidence="1 6" id="KW-0963">Cytoplasm</keyword>
<feature type="coiled-coil region" evidence="7">
    <location>
        <begin position="332"/>
        <end position="387"/>
    </location>
</feature>
<dbReference type="PROSITE" id="PS00716">
    <property type="entry name" value="SIGMA70_2"/>
    <property type="match status" value="1"/>
</dbReference>
<evidence type="ECO:0000256" key="1">
    <source>
        <dbReference type="ARBA" id="ARBA00022490"/>
    </source>
</evidence>
<keyword evidence="12" id="KW-1185">Reference proteome</keyword>
<feature type="region of interest" description="Disordered" evidence="8">
    <location>
        <begin position="72"/>
        <end position="99"/>
    </location>
</feature>
<feature type="region of interest" description="Sigma-70 factor domain-4" evidence="6">
    <location>
        <begin position="549"/>
        <end position="602"/>
    </location>
</feature>
<dbReference type="Pfam" id="PF04546">
    <property type="entry name" value="Sigma70_ner"/>
    <property type="match status" value="1"/>
</dbReference>
<accession>A0ABY7H3E5</accession>
<dbReference type="InterPro" id="IPR007627">
    <property type="entry name" value="RNA_pol_sigma70_r2"/>
</dbReference>
<feature type="region of interest" description="Sigma-70 factor domain-2" evidence="6">
    <location>
        <begin position="381"/>
        <end position="451"/>
    </location>
</feature>
<dbReference type="InterPro" id="IPR050239">
    <property type="entry name" value="Sigma-70_RNA_pol_init_factors"/>
</dbReference>
<dbReference type="HAMAP" id="MF_00963">
    <property type="entry name" value="Sigma70_RpoD_SigA"/>
    <property type="match status" value="1"/>
</dbReference>
<feature type="domain" description="RNA polymerase sigma-70" evidence="10">
    <location>
        <begin position="574"/>
        <end position="600"/>
    </location>
</feature>
<name>A0ABY7H3E5_9BACT</name>
<dbReference type="EMBL" id="CP114040">
    <property type="protein sequence ID" value="WAS93610.1"/>
    <property type="molecule type" value="Genomic_DNA"/>
</dbReference>
<dbReference type="Pfam" id="PF00140">
    <property type="entry name" value="Sigma70_r1_2"/>
    <property type="match status" value="1"/>
</dbReference>
<evidence type="ECO:0000259" key="10">
    <source>
        <dbReference type="PROSITE" id="PS00716"/>
    </source>
</evidence>
<dbReference type="PRINTS" id="PR00046">
    <property type="entry name" value="SIGMA70FCT"/>
</dbReference>
<dbReference type="RefSeq" id="WP_269035950.1">
    <property type="nucleotide sequence ID" value="NZ_CP114040.1"/>
</dbReference>
<evidence type="ECO:0000256" key="8">
    <source>
        <dbReference type="SAM" id="MobiDB-lite"/>
    </source>
</evidence>
<evidence type="ECO:0000256" key="6">
    <source>
        <dbReference type="HAMAP-Rule" id="MF_00963"/>
    </source>
</evidence>
<dbReference type="Pfam" id="PF03979">
    <property type="entry name" value="Sigma70_r1_1"/>
    <property type="match status" value="1"/>
</dbReference>
<dbReference type="PANTHER" id="PTHR30603:SF60">
    <property type="entry name" value="RNA POLYMERASE SIGMA FACTOR RPOD"/>
    <property type="match status" value="1"/>
</dbReference>
<dbReference type="InterPro" id="IPR012760">
    <property type="entry name" value="RNA_pol_sigma_RpoD_C"/>
</dbReference>
<keyword evidence="7" id="KW-0175">Coiled coil</keyword>
<organism evidence="11 12">
    <name type="scientific">Nannocystis punicea</name>
    <dbReference type="NCBI Taxonomy" id="2995304"/>
    <lineage>
        <taxon>Bacteria</taxon>
        <taxon>Pseudomonadati</taxon>
        <taxon>Myxococcota</taxon>
        <taxon>Polyangia</taxon>
        <taxon>Nannocystales</taxon>
        <taxon>Nannocystaceae</taxon>
        <taxon>Nannocystis</taxon>
    </lineage>
</organism>
<sequence>MTPSKTRTVDREKLKKQLIAFGKKKGHVTYDELHELLPPDLIDPEELSEWERTLQDEGVQVIAGEAAAKEAAKPKLATRKVMPKRDEDPEDEPSRTNDPVRMYLRKMGSVSLLTREGEVEIAKRIEQGEMRVLEIALASPVSVPYILEMFDRIKRGQIRAKDVLNISNPAEAGPGALPMSNDPTALNQEAAMENLGKQVERIRRHQKELDRVKLILAVDTKKAVVVAVNEPPTPPLDDKAREAHAKAGEEHKRQILEAIQDMKLGRRPIDGIVGELTLLVERVARAEKDLIQCERRAGMDLKELRKLFKDVRLSEEEEFKLCRRLGLHPSELHEIEARMKLAIKRIRAVEQETNMRAPQLRELHEQLMTARRQAEKAKAELVEANLRLVVSIAKKYTNRGLQFLDLIQEGNIGLMKAVDKFEYKRGYKFSTYATWWIRQAITRAIADQARTIRIPVHMIETINKLIRTSRSLVQELGREPTPEEIAEKMELPLDKVRKVLKIAKEPISLETPIGEEEDSHLGDFIEDKNMISPTDAVINMNLADQTRRVLATLTPREEKVLRMRFGIGESSDHTLEEVGQDFSVTRERIRQIEAKALRKLRHPSRSKRLKAFVEN</sequence>
<dbReference type="InterPro" id="IPR013325">
    <property type="entry name" value="RNA_pol_sigma_r2"/>
</dbReference>
<feature type="short sequence motif" description="Interaction with polymerase core subunit RpoC" evidence="6">
    <location>
        <begin position="405"/>
        <end position="408"/>
    </location>
</feature>
<gene>
    <name evidence="11" type="primary">rpoD</name>
    <name evidence="6" type="synonym">sigA</name>
    <name evidence="11" type="ORF">O0S08_46355</name>
</gene>
<comment type="subcellular location">
    <subcellularLocation>
        <location evidence="6">Cytoplasm</location>
    </subcellularLocation>
</comment>
<dbReference type="InterPro" id="IPR028630">
    <property type="entry name" value="Sigma70_RpoD"/>
</dbReference>
<keyword evidence="5 6" id="KW-0804">Transcription</keyword>
<evidence type="ECO:0000313" key="12">
    <source>
        <dbReference type="Proteomes" id="UP001164459"/>
    </source>
</evidence>
<comment type="similarity">
    <text evidence="6">Belongs to the sigma-70 factor family. RpoD/SigA subfamily.</text>
</comment>
<dbReference type="Pfam" id="PF04542">
    <property type="entry name" value="Sigma70_r2"/>
    <property type="match status" value="1"/>
</dbReference>
<dbReference type="Gene3D" id="1.10.601.10">
    <property type="entry name" value="RNA Polymerase Primary Sigma Factor"/>
    <property type="match status" value="1"/>
</dbReference>
<keyword evidence="3 6" id="KW-0731">Sigma factor</keyword>
<dbReference type="Gene3D" id="1.10.220.120">
    <property type="entry name" value="Sigma-70 factor, region 1.1"/>
    <property type="match status" value="1"/>
</dbReference>
<protein>
    <recommendedName>
        <fullName evidence="6">RNA polymerase sigma factor SigA</fullName>
    </recommendedName>
</protein>
<dbReference type="InterPro" id="IPR000943">
    <property type="entry name" value="RNA_pol_sigma70"/>
</dbReference>
<dbReference type="SUPFAM" id="SSF88946">
    <property type="entry name" value="Sigma2 domain of RNA polymerase sigma factors"/>
    <property type="match status" value="1"/>
</dbReference>
<comment type="subunit">
    <text evidence="6">Interacts transiently with the RNA polymerase catalytic core.</text>
</comment>
<dbReference type="InterPro" id="IPR007624">
    <property type="entry name" value="RNA_pol_sigma70_r3"/>
</dbReference>
<dbReference type="InterPro" id="IPR036388">
    <property type="entry name" value="WH-like_DNA-bd_sf"/>
</dbReference>
<evidence type="ECO:0000256" key="3">
    <source>
        <dbReference type="ARBA" id="ARBA00023082"/>
    </source>
</evidence>
<dbReference type="InterPro" id="IPR042189">
    <property type="entry name" value="RNA_pol_sigma_70_r1_1_sf"/>
</dbReference>
<evidence type="ECO:0000256" key="5">
    <source>
        <dbReference type="ARBA" id="ARBA00023163"/>
    </source>
</evidence>
<feature type="compositionally biased region" description="Basic and acidic residues" evidence="8">
    <location>
        <begin position="83"/>
        <end position="95"/>
    </location>
</feature>
<feature type="DNA-binding region" description="H-T-H motif" evidence="6">
    <location>
        <begin position="575"/>
        <end position="594"/>
    </location>
</feature>
<dbReference type="Pfam" id="PF04545">
    <property type="entry name" value="Sigma70_r4"/>
    <property type="match status" value="1"/>
</dbReference>